<dbReference type="InterPro" id="IPR002912">
    <property type="entry name" value="ACT_dom"/>
</dbReference>
<dbReference type="PaxDb" id="1435377-SUSAZ_03205"/>
<evidence type="ECO:0000256" key="2">
    <source>
        <dbReference type="ARBA" id="ARBA00023141"/>
    </source>
</evidence>
<dbReference type="SUPFAM" id="SSF53850">
    <property type="entry name" value="Periplasmic binding protein-like II"/>
    <property type="match status" value="1"/>
</dbReference>
<dbReference type="EMBL" id="CP013695">
    <property type="protein sequence ID" value="ALU31720.1"/>
    <property type="molecule type" value="Genomic_DNA"/>
</dbReference>
<dbReference type="GO" id="GO:0009094">
    <property type="term" value="P:L-phenylalanine biosynthetic process"/>
    <property type="evidence" value="ECO:0007669"/>
    <property type="project" value="UniProtKB-KW"/>
</dbReference>
<keyword evidence="1" id="KW-0028">Amino-acid biosynthesis</keyword>
<keyword evidence="2" id="KW-0057">Aromatic amino acid biosynthesis</keyword>
<dbReference type="PANTHER" id="PTHR21022">
    <property type="entry name" value="PREPHENATE DEHYDRATASE P PROTEIN"/>
    <property type="match status" value="1"/>
</dbReference>
<organism evidence="8 11">
    <name type="scientific">Sulfolobus acidocaldarius</name>
    <dbReference type="NCBI Taxonomy" id="2285"/>
    <lineage>
        <taxon>Archaea</taxon>
        <taxon>Thermoproteota</taxon>
        <taxon>Thermoprotei</taxon>
        <taxon>Sulfolobales</taxon>
        <taxon>Sulfolobaceae</taxon>
        <taxon>Sulfolobus</taxon>
    </lineage>
</organism>
<protein>
    <submittedName>
        <fullName evidence="8">Prephenate dehydratase</fullName>
    </submittedName>
</protein>
<dbReference type="Pfam" id="PF01842">
    <property type="entry name" value="ACT"/>
    <property type="match status" value="1"/>
</dbReference>
<evidence type="ECO:0000259" key="6">
    <source>
        <dbReference type="PROSITE" id="PS51171"/>
    </source>
</evidence>
<dbReference type="Gene3D" id="3.40.190.10">
    <property type="entry name" value="Periplasmic binding protein-like II"/>
    <property type="match status" value="1"/>
</dbReference>
<sequence length="173" mass="19793">MKKIYSHPHAIQEAKEKLEELGLHNIIPVESTSIAAKYASEDKDAAAICSRYAAQINNLNILLENVENGVNLTRFVIISNRFKISGEKTMIFFTIPHKPGSLYKVLERFYVNNINLTMIYSRPLKVEPWKYYFYVEFEGGLNEDKVDSAIKEISQITLSVKIKGSMSKLQYPV</sequence>
<evidence type="ECO:0000256" key="3">
    <source>
        <dbReference type="ARBA" id="ARBA00023222"/>
    </source>
</evidence>
<evidence type="ECO:0000313" key="10">
    <source>
        <dbReference type="Proteomes" id="UP000060043"/>
    </source>
</evidence>
<dbReference type="PROSITE" id="PS51671">
    <property type="entry name" value="ACT"/>
    <property type="match status" value="1"/>
</dbReference>
<keyword evidence="4" id="KW-0456">Lyase</keyword>
<dbReference type="SUPFAM" id="SSF55021">
    <property type="entry name" value="ACT-like"/>
    <property type="match status" value="1"/>
</dbReference>
<feature type="domain" description="ACT" evidence="7">
    <location>
        <begin position="90"/>
        <end position="167"/>
    </location>
</feature>
<evidence type="ECO:0000259" key="7">
    <source>
        <dbReference type="PROSITE" id="PS51671"/>
    </source>
</evidence>
<dbReference type="InterPro" id="IPR045865">
    <property type="entry name" value="ACT-like_dom_sf"/>
</dbReference>
<dbReference type="Gene3D" id="3.30.70.260">
    <property type="match status" value="1"/>
</dbReference>
<dbReference type="AlphaFoldDB" id="A0A0U2Y0A6"/>
<evidence type="ECO:0000313" key="9">
    <source>
        <dbReference type="EMBL" id="ALU31720.1"/>
    </source>
</evidence>
<dbReference type="OMA" id="HNHAIHE"/>
<evidence type="ECO:0000256" key="5">
    <source>
        <dbReference type="ARBA" id="ARBA00029440"/>
    </source>
</evidence>
<gene>
    <name evidence="8" type="ORF">ATY89_02855</name>
    <name evidence="9" type="ORF">ATZ20_05880</name>
</gene>
<feature type="domain" description="Prephenate dehydratase" evidence="6">
    <location>
        <begin position="1"/>
        <end position="80"/>
    </location>
</feature>
<dbReference type="PANTHER" id="PTHR21022:SF19">
    <property type="entry name" value="PREPHENATE DEHYDRATASE-RELATED"/>
    <property type="match status" value="1"/>
</dbReference>
<evidence type="ECO:0000313" key="8">
    <source>
        <dbReference type="EMBL" id="ALU28993.1"/>
    </source>
</evidence>
<keyword evidence="3" id="KW-0584">Phenylalanine biosynthesis</keyword>
<comment type="pathway">
    <text evidence="5">Amino-acid biosynthesis.</text>
</comment>
<dbReference type="PROSITE" id="PS51171">
    <property type="entry name" value="PREPHENATE_DEHYDR_3"/>
    <property type="match status" value="1"/>
</dbReference>
<dbReference type="GO" id="GO:0004664">
    <property type="term" value="F:prephenate dehydratase activity"/>
    <property type="evidence" value="ECO:0007669"/>
    <property type="project" value="InterPro"/>
</dbReference>
<dbReference type="GO" id="GO:0005737">
    <property type="term" value="C:cytoplasm"/>
    <property type="evidence" value="ECO:0007669"/>
    <property type="project" value="TreeGrafter"/>
</dbReference>
<proteinExistence type="predicted"/>
<evidence type="ECO:0000256" key="1">
    <source>
        <dbReference type="ARBA" id="ARBA00022605"/>
    </source>
</evidence>
<dbReference type="STRING" id="1435377.SUSAZ_03205"/>
<reference evidence="10 11" key="1">
    <citation type="submission" date="2015-12" db="EMBL/GenBank/DDBJ databases">
        <title>A stable core within a dynamic pangenome in Sulfolobus acidocaldarius.</title>
        <authorList>
            <person name="Anderson R."/>
            <person name="Kouris A."/>
            <person name="Seward C."/>
            <person name="Campbell K."/>
            <person name="Whitaker R."/>
        </authorList>
    </citation>
    <scope>NUCLEOTIDE SEQUENCE [LARGE SCALE GENOMIC DNA]</scope>
    <source>
        <strain evidence="8 11">GG12-C01-09</strain>
        <strain evidence="9 10">NG05B_CO5_07</strain>
    </source>
</reference>
<dbReference type="CDD" id="cd04905">
    <property type="entry name" value="ACT_CM-PDT"/>
    <property type="match status" value="1"/>
</dbReference>
<evidence type="ECO:0000256" key="4">
    <source>
        <dbReference type="ARBA" id="ARBA00023239"/>
    </source>
</evidence>
<dbReference type="Pfam" id="PF00800">
    <property type="entry name" value="PDT"/>
    <property type="match status" value="1"/>
</dbReference>
<evidence type="ECO:0000313" key="11">
    <source>
        <dbReference type="Proteomes" id="UP000065473"/>
    </source>
</evidence>
<accession>A0A0U2Y0A6</accession>
<dbReference type="Proteomes" id="UP000065473">
    <property type="component" value="Chromosome"/>
</dbReference>
<dbReference type="InterPro" id="IPR001086">
    <property type="entry name" value="Preph_deHydtase"/>
</dbReference>
<name>A0A0U2Y0A6_9CREN</name>
<dbReference type="EMBL" id="CP013694">
    <property type="protein sequence ID" value="ALU28993.1"/>
    <property type="molecule type" value="Genomic_DNA"/>
</dbReference>
<dbReference type="Proteomes" id="UP000060043">
    <property type="component" value="Chromosome"/>
</dbReference>